<dbReference type="InterPro" id="IPR011644">
    <property type="entry name" value="Heme_NO-bd"/>
</dbReference>
<sequence>MYGIINKAIEGLVTENFGSEKWDQIKVQSGIKEDRFLSNDHYEDATTYQLIGAASHVLGISQNEILLAFGKYWILNTGHQHYGTLMHAGGTSLKEFLLNLPNFHSRVMLIYPSITPPDFKVFTITDKELHLYYYSTRPGLTYFAEGLIVGLAESFQETIAVVLLQQRVGERDPDIFKISWV</sequence>
<dbReference type="Pfam" id="PF07700">
    <property type="entry name" value="HNOB"/>
    <property type="match status" value="1"/>
</dbReference>
<dbReference type="Gene3D" id="3.90.1520.10">
    <property type="entry name" value="H-NOX domain"/>
    <property type="match status" value="1"/>
</dbReference>
<accession>A0AAE3U9B2</accession>
<feature type="domain" description="Heme NO-binding" evidence="1">
    <location>
        <begin position="2"/>
        <end position="161"/>
    </location>
</feature>
<proteinExistence type="predicted"/>
<dbReference type="InterPro" id="IPR038158">
    <property type="entry name" value="H-NOX_domain_sf"/>
</dbReference>
<dbReference type="GO" id="GO:0020037">
    <property type="term" value="F:heme binding"/>
    <property type="evidence" value="ECO:0007669"/>
    <property type="project" value="InterPro"/>
</dbReference>
<dbReference type="PANTHER" id="PTHR45655">
    <property type="entry name" value="GUANYLATE CYCLASE SOLUBLE SUBUNIT BETA-2"/>
    <property type="match status" value="1"/>
</dbReference>
<gene>
    <name evidence="2" type="ORF">QNI16_13630</name>
</gene>
<dbReference type="InterPro" id="IPR024096">
    <property type="entry name" value="NO_sig/Golgi_transp_ligand-bd"/>
</dbReference>
<dbReference type="Proteomes" id="UP001241110">
    <property type="component" value="Unassembled WGS sequence"/>
</dbReference>
<dbReference type="GO" id="GO:0019934">
    <property type="term" value="P:cGMP-mediated signaling"/>
    <property type="evidence" value="ECO:0007669"/>
    <property type="project" value="TreeGrafter"/>
</dbReference>
<dbReference type="GO" id="GO:0070482">
    <property type="term" value="P:response to oxygen levels"/>
    <property type="evidence" value="ECO:0007669"/>
    <property type="project" value="TreeGrafter"/>
</dbReference>
<evidence type="ECO:0000313" key="3">
    <source>
        <dbReference type="Proteomes" id="UP001241110"/>
    </source>
</evidence>
<dbReference type="SUPFAM" id="SSF111126">
    <property type="entry name" value="Ligand-binding domain in the NO signalling and Golgi transport"/>
    <property type="match status" value="1"/>
</dbReference>
<evidence type="ECO:0000313" key="2">
    <source>
        <dbReference type="EMBL" id="MDJ1481534.1"/>
    </source>
</evidence>
<dbReference type="AlphaFoldDB" id="A0AAE3U9B2"/>
<dbReference type="RefSeq" id="WP_313979426.1">
    <property type="nucleotide sequence ID" value="NZ_JASJOS010000005.1"/>
</dbReference>
<protein>
    <submittedName>
        <fullName evidence="2">Heme NO-binding domain-containing protein</fullName>
    </submittedName>
</protein>
<comment type="caution">
    <text evidence="2">The sequence shown here is derived from an EMBL/GenBank/DDBJ whole genome shotgun (WGS) entry which is preliminary data.</text>
</comment>
<name>A0AAE3U9B2_9BACT</name>
<dbReference type="PANTHER" id="PTHR45655:SF13">
    <property type="entry name" value="SOLUBLE GUANYLATE CYCLASE GCY-32-RELATED"/>
    <property type="match status" value="1"/>
</dbReference>
<dbReference type="GO" id="GO:0008074">
    <property type="term" value="C:guanylate cyclase complex, soluble"/>
    <property type="evidence" value="ECO:0007669"/>
    <property type="project" value="TreeGrafter"/>
</dbReference>
<evidence type="ECO:0000259" key="1">
    <source>
        <dbReference type="Pfam" id="PF07700"/>
    </source>
</evidence>
<dbReference type="EMBL" id="JASJOS010000005">
    <property type="protein sequence ID" value="MDJ1481534.1"/>
    <property type="molecule type" value="Genomic_DNA"/>
</dbReference>
<reference evidence="2" key="1">
    <citation type="submission" date="2023-05" db="EMBL/GenBank/DDBJ databases">
        <authorList>
            <person name="Zhang X."/>
        </authorList>
    </citation>
    <scope>NUCLEOTIDE SEQUENCE</scope>
    <source>
        <strain evidence="2">YF14B1</strain>
    </source>
</reference>
<dbReference type="GO" id="GO:0004383">
    <property type="term" value="F:guanylate cyclase activity"/>
    <property type="evidence" value="ECO:0007669"/>
    <property type="project" value="TreeGrafter"/>
</dbReference>
<organism evidence="2 3">
    <name type="scientific">Xanthocytophaga flava</name>
    <dbReference type="NCBI Taxonomy" id="3048013"/>
    <lineage>
        <taxon>Bacteria</taxon>
        <taxon>Pseudomonadati</taxon>
        <taxon>Bacteroidota</taxon>
        <taxon>Cytophagia</taxon>
        <taxon>Cytophagales</taxon>
        <taxon>Rhodocytophagaceae</taxon>
        <taxon>Xanthocytophaga</taxon>
    </lineage>
</organism>